<accession>A0A382MUS8</accession>
<gene>
    <name evidence="1" type="ORF">METZ01_LOCUS305154</name>
</gene>
<dbReference type="Gene3D" id="2.60.120.10">
    <property type="entry name" value="Jelly Rolls"/>
    <property type="match status" value="1"/>
</dbReference>
<reference evidence="1" key="1">
    <citation type="submission" date="2018-05" db="EMBL/GenBank/DDBJ databases">
        <authorList>
            <person name="Lanie J.A."/>
            <person name="Ng W.-L."/>
            <person name="Kazmierczak K.M."/>
            <person name="Andrzejewski T.M."/>
            <person name="Davidsen T.M."/>
            <person name="Wayne K.J."/>
            <person name="Tettelin H."/>
            <person name="Glass J.I."/>
            <person name="Rusch D."/>
            <person name="Podicherti R."/>
            <person name="Tsui H.-C.T."/>
            <person name="Winkler M.E."/>
        </authorList>
    </citation>
    <scope>NUCLEOTIDE SEQUENCE</scope>
</reference>
<evidence type="ECO:0000313" key="1">
    <source>
        <dbReference type="EMBL" id="SVC52300.1"/>
    </source>
</evidence>
<organism evidence="1">
    <name type="scientific">marine metagenome</name>
    <dbReference type="NCBI Taxonomy" id="408172"/>
    <lineage>
        <taxon>unclassified sequences</taxon>
        <taxon>metagenomes</taxon>
        <taxon>ecological metagenomes</taxon>
    </lineage>
</organism>
<proteinExistence type="predicted"/>
<dbReference type="SUPFAM" id="SSF51182">
    <property type="entry name" value="RmlC-like cupins"/>
    <property type="match status" value="1"/>
</dbReference>
<protein>
    <recommendedName>
        <fullName evidence="2">Cupin 2 conserved barrel domain-containing protein</fullName>
    </recommendedName>
</protein>
<feature type="non-terminal residue" evidence="1">
    <location>
        <position position="58"/>
    </location>
</feature>
<evidence type="ECO:0008006" key="2">
    <source>
        <dbReference type="Google" id="ProtNLM"/>
    </source>
</evidence>
<dbReference type="InterPro" id="IPR011051">
    <property type="entry name" value="RmlC_Cupin_sf"/>
</dbReference>
<dbReference type="EMBL" id="UINC01095872">
    <property type="protein sequence ID" value="SVC52300.1"/>
    <property type="molecule type" value="Genomic_DNA"/>
</dbReference>
<sequence length="58" mass="6586">MIQSNRADRSKGTLVGFHYHMHQSDYWYVSHGQAQVVLHDLRQGSPTQGATQNFKLGT</sequence>
<dbReference type="Pfam" id="PF00908">
    <property type="entry name" value="dTDP_sugar_isom"/>
    <property type="match status" value="1"/>
</dbReference>
<name>A0A382MUS8_9ZZZZ</name>
<dbReference type="GO" id="GO:0008830">
    <property type="term" value="F:dTDP-4-dehydrorhamnose 3,5-epimerase activity"/>
    <property type="evidence" value="ECO:0007669"/>
    <property type="project" value="InterPro"/>
</dbReference>
<dbReference type="InterPro" id="IPR000888">
    <property type="entry name" value="RmlC-like"/>
</dbReference>
<dbReference type="InterPro" id="IPR014710">
    <property type="entry name" value="RmlC-like_jellyroll"/>
</dbReference>
<dbReference type="AlphaFoldDB" id="A0A382MUS8"/>